<dbReference type="Proteomes" id="UP000281647">
    <property type="component" value="Unassembled WGS sequence"/>
</dbReference>
<accession>A0A432VA43</accession>
<name>A0A432VA43_9HYPH</name>
<dbReference type="OrthoDB" id="197364at2"/>
<keyword evidence="2" id="KW-1185">Reference proteome</keyword>
<dbReference type="RefSeq" id="WP_128624468.1">
    <property type="nucleotide sequence ID" value="NZ_ML133508.1"/>
</dbReference>
<evidence type="ECO:0000313" key="1">
    <source>
        <dbReference type="EMBL" id="RUM98965.1"/>
    </source>
</evidence>
<organism evidence="1 2">
    <name type="scientific">Borborobacter arsenicus</name>
    <dbReference type="NCBI Taxonomy" id="1851146"/>
    <lineage>
        <taxon>Bacteria</taxon>
        <taxon>Pseudomonadati</taxon>
        <taxon>Pseudomonadota</taxon>
        <taxon>Alphaproteobacteria</taxon>
        <taxon>Hyphomicrobiales</taxon>
        <taxon>Phyllobacteriaceae</taxon>
        <taxon>Borborobacter</taxon>
    </lineage>
</organism>
<protein>
    <submittedName>
        <fullName evidence="1">Uncharacterized protein</fullName>
    </submittedName>
</protein>
<dbReference type="EMBL" id="RKST01000003">
    <property type="protein sequence ID" value="RUM98965.1"/>
    <property type="molecule type" value="Genomic_DNA"/>
</dbReference>
<proteinExistence type="predicted"/>
<comment type="caution">
    <text evidence="1">The sequence shown here is derived from an EMBL/GenBank/DDBJ whole genome shotgun (WGS) entry which is preliminary data.</text>
</comment>
<sequence>MAFKEAISEADQLLREQIEPQFRKIAIAQRRAAFERRSSALSLGLALNPPARRGRLRVVDFPRG</sequence>
<reference evidence="1 2" key="1">
    <citation type="submission" date="2018-11" db="EMBL/GenBank/DDBJ databases">
        <title>Pseudaminobacter arsenicus sp. nov., an arsenic-resistant bacterium isolated from arsenic-rich aquifers.</title>
        <authorList>
            <person name="Mu Y."/>
        </authorList>
    </citation>
    <scope>NUCLEOTIDE SEQUENCE [LARGE SCALE GENOMIC DNA]</scope>
    <source>
        <strain evidence="1 2">CB3</strain>
    </source>
</reference>
<dbReference type="AlphaFoldDB" id="A0A432VA43"/>
<gene>
    <name evidence="1" type="ORF">EET67_04800</name>
</gene>
<evidence type="ECO:0000313" key="2">
    <source>
        <dbReference type="Proteomes" id="UP000281647"/>
    </source>
</evidence>